<dbReference type="Proteomes" id="UP000054558">
    <property type="component" value="Unassembled WGS sequence"/>
</dbReference>
<sequence>RERRKTSYGRWATSGRAATPPRLTLPSDPPPHDHDAKGAIAT</sequence>
<keyword evidence="3" id="KW-1185">Reference proteome</keyword>
<feature type="region of interest" description="Disordered" evidence="1">
    <location>
        <begin position="1"/>
        <end position="42"/>
    </location>
</feature>
<name>A0A1Y1I707_KLENI</name>
<proteinExistence type="predicted"/>
<dbReference type="AlphaFoldDB" id="A0A1Y1I707"/>
<feature type="compositionally biased region" description="Basic and acidic residues" evidence="1">
    <location>
        <begin position="30"/>
        <end position="42"/>
    </location>
</feature>
<feature type="non-terminal residue" evidence="2">
    <location>
        <position position="1"/>
    </location>
</feature>
<evidence type="ECO:0000313" key="2">
    <source>
        <dbReference type="EMBL" id="GAQ85209.1"/>
    </source>
</evidence>
<reference evidence="2 3" key="1">
    <citation type="journal article" date="2014" name="Nat. Commun.">
        <title>Klebsormidium flaccidum genome reveals primary factors for plant terrestrial adaptation.</title>
        <authorList>
            <person name="Hori K."/>
            <person name="Maruyama F."/>
            <person name="Fujisawa T."/>
            <person name="Togashi T."/>
            <person name="Yamamoto N."/>
            <person name="Seo M."/>
            <person name="Sato S."/>
            <person name="Yamada T."/>
            <person name="Mori H."/>
            <person name="Tajima N."/>
            <person name="Moriyama T."/>
            <person name="Ikeuchi M."/>
            <person name="Watanabe M."/>
            <person name="Wada H."/>
            <person name="Kobayashi K."/>
            <person name="Saito M."/>
            <person name="Masuda T."/>
            <person name="Sasaki-Sekimoto Y."/>
            <person name="Mashiguchi K."/>
            <person name="Awai K."/>
            <person name="Shimojima M."/>
            <person name="Masuda S."/>
            <person name="Iwai M."/>
            <person name="Nobusawa T."/>
            <person name="Narise T."/>
            <person name="Kondo S."/>
            <person name="Saito H."/>
            <person name="Sato R."/>
            <person name="Murakawa M."/>
            <person name="Ihara Y."/>
            <person name="Oshima-Yamada Y."/>
            <person name="Ohtaka K."/>
            <person name="Satoh M."/>
            <person name="Sonobe K."/>
            <person name="Ishii M."/>
            <person name="Ohtani R."/>
            <person name="Kanamori-Sato M."/>
            <person name="Honoki R."/>
            <person name="Miyazaki D."/>
            <person name="Mochizuki H."/>
            <person name="Umetsu J."/>
            <person name="Higashi K."/>
            <person name="Shibata D."/>
            <person name="Kamiya Y."/>
            <person name="Sato N."/>
            <person name="Nakamura Y."/>
            <person name="Tabata S."/>
            <person name="Ida S."/>
            <person name="Kurokawa K."/>
            <person name="Ohta H."/>
        </authorList>
    </citation>
    <scope>NUCLEOTIDE SEQUENCE [LARGE SCALE GENOMIC DNA]</scope>
    <source>
        <strain evidence="2 3">NIES-2285</strain>
    </source>
</reference>
<evidence type="ECO:0000313" key="3">
    <source>
        <dbReference type="Proteomes" id="UP000054558"/>
    </source>
</evidence>
<dbReference type="EMBL" id="DF237173">
    <property type="protein sequence ID" value="GAQ85209.1"/>
    <property type="molecule type" value="Genomic_DNA"/>
</dbReference>
<organism evidence="2 3">
    <name type="scientific">Klebsormidium nitens</name>
    <name type="common">Green alga</name>
    <name type="synonym">Ulothrix nitens</name>
    <dbReference type="NCBI Taxonomy" id="105231"/>
    <lineage>
        <taxon>Eukaryota</taxon>
        <taxon>Viridiplantae</taxon>
        <taxon>Streptophyta</taxon>
        <taxon>Klebsormidiophyceae</taxon>
        <taxon>Klebsormidiales</taxon>
        <taxon>Klebsormidiaceae</taxon>
        <taxon>Klebsormidium</taxon>
    </lineage>
</organism>
<evidence type="ECO:0000256" key="1">
    <source>
        <dbReference type="SAM" id="MobiDB-lite"/>
    </source>
</evidence>
<accession>A0A1Y1I707</accession>
<gene>
    <name evidence="2" type="ORF">KFL_002240110</name>
</gene>
<protein>
    <submittedName>
        <fullName evidence="2">Uncharacterized protein</fullName>
    </submittedName>
</protein>